<organism evidence="1 2">
    <name type="scientific">Metabacillus litoralis</name>
    <dbReference type="NCBI Taxonomy" id="152268"/>
    <lineage>
        <taxon>Bacteria</taxon>
        <taxon>Bacillati</taxon>
        <taxon>Bacillota</taxon>
        <taxon>Bacilli</taxon>
        <taxon>Bacillales</taxon>
        <taxon>Bacillaceae</taxon>
        <taxon>Metabacillus</taxon>
    </lineage>
</organism>
<evidence type="ECO:0000313" key="2">
    <source>
        <dbReference type="Proteomes" id="UP000321363"/>
    </source>
</evidence>
<comment type="caution">
    <text evidence="1">The sequence shown here is derived from an EMBL/GenBank/DDBJ whole genome shotgun (WGS) entry which is preliminary data.</text>
</comment>
<evidence type="ECO:0000313" key="1">
    <source>
        <dbReference type="EMBL" id="TXC92383.1"/>
    </source>
</evidence>
<name>A0A5C6W3P0_9BACI</name>
<dbReference type="InterPro" id="IPR025622">
    <property type="entry name" value="YqzE"/>
</dbReference>
<dbReference type="AlphaFoldDB" id="A0A5C6W3P0"/>
<dbReference type="RefSeq" id="WP_146946426.1">
    <property type="nucleotide sequence ID" value="NZ_VOQF01000002.1"/>
</dbReference>
<keyword evidence="2" id="KW-1185">Reference proteome</keyword>
<protein>
    <submittedName>
        <fullName evidence="1">YqzE family protein</fullName>
    </submittedName>
</protein>
<accession>A0A5C6W3P0</accession>
<reference evidence="1 2" key="1">
    <citation type="journal article" date="2005" name="Int. J. Syst. Evol. Microbiol.">
        <title>Bacillus litoralis sp. nov., isolated from a tidal flat of the Yellow Sea in Korea.</title>
        <authorList>
            <person name="Yoon J.H."/>
            <person name="Oh T.K."/>
        </authorList>
    </citation>
    <scope>NUCLEOTIDE SEQUENCE [LARGE SCALE GENOMIC DNA]</scope>
    <source>
        <strain evidence="1 2">SW-211</strain>
    </source>
</reference>
<dbReference type="Pfam" id="PF14038">
    <property type="entry name" value="YqzE"/>
    <property type="match status" value="1"/>
</dbReference>
<dbReference type="Proteomes" id="UP000321363">
    <property type="component" value="Unassembled WGS sequence"/>
</dbReference>
<sequence length="63" mass="7696">MSTNDYVKYVTQQLVKYMDTPKEARKKQKEERKNNEISSTYYSNRWLGVLPFAFKLFLKKRKK</sequence>
<proteinExistence type="predicted"/>
<dbReference type="EMBL" id="VOQF01000002">
    <property type="protein sequence ID" value="TXC92383.1"/>
    <property type="molecule type" value="Genomic_DNA"/>
</dbReference>
<gene>
    <name evidence="1" type="ORF">FS935_04840</name>
</gene>